<comment type="caution">
    <text evidence="1">The sequence shown here is derived from an EMBL/GenBank/DDBJ whole genome shotgun (WGS) entry which is preliminary data.</text>
</comment>
<evidence type="ECO:0000313" key="1">
    <source>
        <dbReference type="EMBL" id="KAF2629012.1"/>
    </source>
</evidence>
<proteinExistence type="predicted"/>
<gene>
    <name evidence="1" type="ORF">BU25DRAFT_25446</name>
</gene>
<reference evidence="1" key="1">
    <citation type="journal article" date="2020" name="Stud. Mycol.">
        <title>101 Dothideomycetes genomes: a test case for predicting lifestyles and emergence of pathogens.</title>
        <authorList>
            <person name="Haridas S."/>
            <person name="Albert R."/>
            <person name="Binder M."/>
            <person name="Bloem J."/>
            <person name="Labutti K."/>
            <person name="Salamov A."/>
            <person name="Andreopoulos B."/>
            <person name="Baker S."/>
            <person name="Barry K."/>
            <person name="Bills G."/>
            <person name="Bluhm B."/>
            <person name="Cannon C."/>
            <person name="Castanera R."/>
            <person name="Culley D."/>
            <person name="Daum C."/>
            <person name="Ezra D."/>
            <person name="Gonzalez J."/>
            <person name="Henrissat B."/>
            <person name="Kuo A."/>
            <person name="Liang C."/>
            <person name="Lipzen A."/>
            <person name="Lutzoni F."/>
            <person name="Magnuson J."/>
            <person name="Mondo S."/>
            <person name="Nolan M."/>
            <person name="Ohm R."/>
            <person name="Pangilinan J."/>
            <person name="Park H.-J."/>
            <person name="Ramirez L."/>
            <person name="Alfaro M."/>
            <person name="Sun H."/>
            <person name="Tritt A."/>
            <person name="Yoshinaga Y."/>
            <person name="Zwiers L.-H."/>
            <person name="Turgeon B."/>
            <person name="Goodwin S."/>
            <person name="Spatafora J."/>
            <person name="Crous P."/>
            <person name="Grigoriev I."/>
        </authorList>
    </citation>
    <scope>NUCLEOTIDE SEQUENCE</scope>
    <source>
        <strain evidence="1">CBS 525.71</strain>
    </source>
</reference>
<evidence type="ECO:0000313" key="2">
    <source>
        <dbReference type="Proteomes" id="UP000799754"/>
    </source>
</evidence>
<dbReference type="EMBL" id="MU006711">
    <property type="protein sequence ID" value="KAF2629012.1"/>
    <property type="molecule type" value="Genomic_DNA"/>
</dbReference>
<keyword evidence="2" id="KW-1185">Reference proteome</keyword>
<protein>
    <submittedName>
        <fullName evidence="1">Uncharacterized protein</fullName>
    </submittedName>
</protein>
<sequence>MCLADIVIDVFKTLQPPTDGTGGLRRSFTAKQSNLVPVFRTIADWNVDLGDHQVRWIAFASLYMRSRHGKSIPMRVAAYLATGRGRSNAVRPPSFTLRASQTPGHPQLRAARLTVRLPPEYSIFACMPPTALPSALGVQVGLGVAAGRPLRVKEPHGASERTVSRFTDSNTVVFLGQ</sequence>
<name>A0ACB6S4W7_9PLEO</name>
<organism evidence="1 2">
    <name type="scientific">Macroventuria anomochaeta</name>
    <dbReference type="NCBI Taxonomy" id="301207"/>
    <lineage>
        <taxon>Eukaryota</taxon>
        <taxon>Fungi</taxon>
        <taxon>Dikarya</taxon>
        <taxon>Ascomycota</taxon>
        <taxon>Pezizomycotina</taxon>
        <taxon>Dothideomycetes</taxon>
        <taxon>Pleosporomycetidae</taxon>
        <taxon>Pleosporales</taxon>
        <taxon>Pleosporineae</taxon>
        <taxon>Didymellaceae</taxon>
        <taxon>Macroventuria</taxon>
    </lineage>
</organism>
<accession>A0ACB6S4W7</accession>
<dbReference type="Proteomes" id="UP000799754">
    <property type="component" value="Unassembled WGS sequence"/>
</dbReference>